<evidence type="ECO:0000256" key="1">
    <source>
        <dbReference type="SAM" id="MobiDB-lite"/>
    </source>
</evidence>
<keyword evidence="3" id="KW-1185">Reference proteome</keyword>
<dbReference type="Proteomes" id="UP000193648">
    <property type="component" value="Unassembled WGS sequence"/>
</dbReference>
<name>A0A1Y2GCU7_9FUNG</name>
<comment type="caution">
    <text evidence="2">The sequence shown here is derived from an EMBL/GenBank/DDBJ whole genome shotgun (WGS) entry which is preliminary data.</text>
</comment>
<proteinExistence type="predicted"/>
<dbReference type="AlphaFoldDB" id="A0A1Y2GCU7"/>
<feature type="compositionally biased region" description="Polar residues" evidence="1">
    <location>
        <begin position="63"/>
        <end position="73"/>
    </location>
</feature>
<evidence type="ECO:0000313" key="2">
    <source>
        <dbReference type="EMBL" id="ORZ04337.1"/>
    </source>
</evidence>
<dbReference type="InParanoid" id="A0A1Y2GCU7"/>
<organism evidence="2 3">
    <name type="scientific">Lobosporangium transversale</name>
    <dbReference type="NCBI Taxonomy" id="64571"/>
    <lineage>
        <taxon>Eukaryota</taxon>
        <taxon>Fungi</taxon>
        <taxon>Fungi incertae sedis</taxon>
        <taxon>Mucoromycota</taxon>
        <taxon>Mortierellomycotina</taxon>
        <taxon>Mortierellomycetes</taxon>
        <taxon>Mortierellales</taxon>
        <taxon>Mortierellaceae</taxon>
        <taxon>Lobosporangium</taxon>
    </lineage>
</organism>
<feature type="region of interest" description="Disordered" evidence="1">
    <location>
        <begin position="1"/>
        <end position="123"/>
    </location>
</feature>
<evidence type="ECO:0000313" key="3">
    <source>
        <dbReference type="Proteomes" id="UP000193648"/>
    </source>
</evidence>
<reference evidence="2 3" key="1">
    <citation type="submission" date="2016-07" db="EMBL/GenBank/DDBJ databases">
        <title>Pervasive Adenine N6-methylation of Active Genes in Fungi.</title>
        <authorList>
            <consortium name="DOE Joint Genome Institute"/>
            <person name="Mondo S.J."/>
            <person name="Dannebaum R.O."/>
            <person name="Kuo R.C."/>
            <person name="Labutti K."/>
            <person name="Haridas S."/>
            <person name="Kuo A."/>
            <person name="Salamov A."/>
            <person name="Ahrendt S.R."/>
            <person name="Lipzen A."/>
            <person name="Sullivan W."/>
            <person name="Andreopoulos W.B."/>
            <person name="Clum A."/>
            <person name="Lindquist E."/>
            <person name="Daum C."/>
            <person name="Ramamoorthy G.K."/>
            <person name="Gryganskyi A."/>
            <person name="Culley D."/>
            <person name="Magnuson J.K."/>
            <person name="James T.Y."/>
            <person name="O'Malley M.A."/>
            <person name="Stajich J.E."/>
            <person name="Spatafora J.W."/>
            <person name="Visel A."/>
            <person name="Grigoriev I.V."/>
        </authorList>
    </citation>
    <scope>NUCLEOTIDE SEQUENCE [LARGE SCALE GENOMIC DNA]</scope>
    <source>
        <strain evidence="2 3">NRRL 3116</strain>
    </source>
</reference>
<dbReference type="GeneID" id="33572506"/>
<gene>
    <name evidence="2" type="ORF">BCR41DRAFT_425999</name>
</gene>
<accession>A0A1Y2GCU7</accession>
<protein>
    <submittedName>
        <fullName evidence="2">Uncharacterized protein</fullName>
    </submittedName>
</protein>
<feature type="compositionally biased region" description="Low complexity" evidence="1">
    <location>
        <begin position="74"/>
        <end position="97"/>
    </location>
</feature>
<feature type="compositionally biased region" description="Polar residues" evidence="1">
    <location>
        <begin position="98"/>
        <end position="123"/>
    </location>
</feature>
<dbReference type="EMBL" id="MCFF01000058">
    <property type="protein sequence ID" value="ORZ04337.1"/>
    <property type="molecule type" value="Genomic_DNA"/>
</dbReference>
<feature type="compositionally biased region" description="Basic residues" evidence="1">
    <location>
        <begin position="1"/>
        <end position="10"/>
    </location>
</feature>
<dbReference type="RefSeq" id="XP_021876495.1">
    <property type="nucleotide sequence ID" value="XM_022030665.1"/>
</dbReference>
<sequence length="224" mass="24610">MVPHSIRKRKEPSDSPAQHDTQLSKRRRNEKKQGQREIAGSQYSRSGASRAKDIKSYTPMTPPSLTANTVNDWSSPSSWMRSSNYNNRNPNTPSSNSGIANDVSSSYSWTRSSNCNNRNPNQMHRTLMRGPATKLETIWESVWESEPYLVPQAKDDEATAISNRNGAAAIYVRSSHDTAATALLSTVVSSASVKSTGSQPDHVIQTDAVEGSTALISPKPRPHE</sequence>